<evidence type="ECO:0000313" key="3">
    <source>
        <dbReference type="Proteomes" id="UP000334990"/>
    </source>
</evidence>
<dbReference type="SMART" id="SM00939">
    <property type="entry name" value="PepX_C"/>
    <property type="match status" value="1"/>
</dbReference>
<dbReference type="EMBL" id="BLAD01000063">
    <property type="protein sequence ID" value="GES02957.1"/>
    <property type="molecule type" value="Genomic_DNA"/>
</dbReference>
<dbReference type="InterPro" id="IPR013736">
    <property type="entry name" value="Xaa-Pro_dipept_C"/>
</dbReference>
<dbReference type="AlphaFoldDB" id="A0A5M3W1H0"/>
<dbReference type="Gene3D" id="2.60.120.260">
    <property type="entry name" value="Galactose-binding domain-like"/>
    <property type="match status" value="1"/>
</dbReference>
<sequence>MSEFTYDPAQPTPTYGGAFVTQVSPGVTAGYTDDSVLASRSDVLAFTSDPLTTELEVVGSPVVELGHSSDNPFADLFVRVSEVDAQGRSRNVSDGFVRLDPSAPQGLIRIELDAVAHRFARDNRIRLVVAGGSHPRWEPNLGTDDDPATSTRMLPSHRTIDLSISRVVVPVTQCQELRGATRPDS</sequence>
<gene>
    <name evidence="2" type="ORF">Acor_50230</name>
</gene>
<feature type="domain" description="Xaa-Pro dipeptidyl-peptidase C-terminal" evidence="1">
    <location>
        <begin position="1"/>
        <end position="168"/>
    </location>
</feature>
<comment type="caution">
    <text evidence="2">The sequence shown here is derived from an EMBL/GenBank/DDBJ whole genome shotgun (WGS) entry which is preliminary data.</text>
</comment>
<accession>A0A5M3W1H0</accession>
<dbReference type="GO" id="GO:0008239">
    <property type="term" value="F:dipeptidyl-peptidase activity"/>
    <property type="evidence" value="ECO:0007669"/>
    <property type="project" value="InterPro"/>
</dbReference>
<proteinExistence type="predicted"/>
<name>A0A5M3W1H0_9ACTN</name>
<dbReference type="InterPro" id="IPR005674">
    <property type="entry name" value="CocE/Ser_esterase"/>
</dbReference>
<dbReference type="SUPFAM" id="SSF49785">
    <property type="entry name" value="Galactose-binding domain-like"/>
    <property type="match status" value="1"/>
</dbReference>
<evidence type="ECO:0000313" key="2">
    <source>
        <dbReference type="EMBL" id="GES02957.1"/>
    </source>
</evidence>
<dbReference type="NCBIfam" id="TIGR00976">
    <property type="entry name" value="CocE_NonD"/>
    <property type="match status" value="1"/>
</dbReference>
<dbReference type="Pfam" id="PF08530">
    <property type="entry name" value="PepX_C"/>
    <property type="match status" value="1"/>
</dbReference>
<keyword evidence="3" id="KW-1185">Reference proteome</keyword>
<reference evidence="2 3" key="1">
    <citation type="submission" date="2019-10" db="EMBL/GenBank/DDBJ databases">
        <title>Whole genome shotgun sequence of Acrocarpospora corrugata NBRC 13972.</title>
        <authorList>
            <person name="Ichikawa N."/>
            <person name="Kimura A."/>
            <person name="Kitahashi Y."/>
            <person name="Komaki H."/>
            <person name="Oguchi A."/>
        </authorList>
    </citation>
    <scope>NUCLEOTIDE SEQUENCE [LARGE SCALE GENOMIC DNA]</scope>
    <source>
        <strain evidence="2 3">NBRC 13972</strain>
    </source>
</reference>
<dbReference type="RefSeq" id="WP_218034458.1">
    <property type="nucleotide sequence ID" value="NZ_BAAABN010000090.1"/>
</dbReference>
<dbReference type="Proteomes" id="UP000334990">
    <property type="component" value="Unassembled WGS sequence"/>
</dbReference>
<organism evidence="2 3">
    <name type="scientific">Acrocarpospora corrugata</name>
    <dbReference type="NCBI Taxonomy" id="35763"/>
    <lineage>
        <taxon>Bacteria</taxon>
        <taxon>Bacillati</taxon>
        <taxon>Actinomycetota</taxon>
        <taxon>Actinomycetes</taxon>
        <taxon>Streptosporangiales</taxon>
        <taxon>Streptosporangiaceae</taxon>
        <taxon>Acrocarpospora</taxon>
    </lineage>
</organism>
<evidence type="ECO:0000259" key="1">
    <source>
        <dbReference type="SMART" id="SM00939"/>
    </source>
</evidence>
<protein>
    <recommendedName>
        <fullName evidence="1">Xaa-Pro dipeptidyl-peptidase C-terminal domain-containing protein</fullName>
    </recommendedName>
</protein>
<dbReference type="InterPro" id="IPR008979">
    <property type="entry name" value="Galactose-bd-like_sf"/>
</dbReference>